<gene>
    <name evidence="1" type="ORF">SAMN05421869_13799</name>
</gene>
<sequence>MPKFQDVPEYAAAIAPVIDAAHVNVHAAARRAADELAEASGVTPGLLADLRFMLPVRPVNRPQLGTIYRYRDPAAHQADLEQHLSEGTLTRDGDGTLRLTDKGLKFIHGLYDLHAAATRRVWPDPGLPELADLAGRVLDAAEPLPGGALELASPPYEPVDAPPGLLLFNRIAVLRYHRADAHAASWRAAGLSAAEIVDLRDGPLRILIEAETNQRAAAPYRVLSEDERTTLYDGLMRLV</sequence>
<accession>A0A1G9R4V0</accession>
<dbReference type="STRING" id="633440.SAMN05421869_13799"/>
<organism evidence="1 2">
    <name type="scientific">Nonomuraea jiangxiensis</name>
    <dbReference type="NCBI Taxonomy" id="633440"/>
    <lineage>
        <taxon>Bacteria</taxon>
        <taxon>Bacillati</taxon>
        <taxon>Actinomycetota</taxon>
        <taxon>Actinomycetes</taxon>
        <taxon>Streptosporangiales</taxon>
        <taxon>Streptosporangiaceae</taxon>
        <taxon>Nonomuraea</taxon>
    </lineage>
</organism>
<name>A0A1G9R4V0_9ACTN</name>
<dbReference type="Pfam" id="PF21863">
    <property type="entry name" value="HTH_67"/>
    <property type="match status" value="1"/>
</dbReference>
<proteinExistence type="predicted"/>
<keyword evidence="2" id="KW-1185">Reference proteome</keyword>
<dbReference type="InterPro" id="IPR054058">
    <property type="entry name" value="HTH_67"/>
</dbReference>
<dbReference type="AlphaFoldDB" id="A0A1G9R4V0"/>
<evidence type="ECO:0000313" key="1">
    <source>
        <dbReference type="EMBL" id="SDM17455.1"/>
    </source>
</evidence>
<dbReference type="EMBL" id="FNDJ01000037">
    <property type="protein sequence ID" value="SDM17455.1"/>
    <property type="molecule type" value="Genomic_DNA"/>
</dbReference>
<protein>
    <submittedName>
        <fullName evidence="1">Uncharacterized protein</fullName>
    </submittedName>
</protein>
<reference evidence="1 2" key="1">
    <citation type="submission" date="2016-10" db="EMBL/GenBank/DDBJ databases">
        <authorList>
            <person name="de Groot N.N."/>
        </authorList>
    </citation>
    <scope>NUCLEOTIDE SEQUENCE [LARGE SCALE GENOMIC DNA]</scope>
    <source>
        <strain evidence="1 2">CGMCC 4.6533</strain>
    </source>
</reference>
<dbReference type="Proteomes" id="UP000199202">
    <property type="component" value="Unassembled WGS sequence"/>
</dbReference>
<evidence type="ECO:0000313" key="2">
    <source>
        <dbReference type="Proteomes" id="UP000199202"/>
    </source>
</evidence>
<dbReference type="RefSeq" id="WP_143044212.1">
    <property type="nucleotide sequence ID" value="NZ_FNDJ01000037.1"/>
</dbReference>
<dbReference type="OrthoDB" id="3540741at2"/>